<dbReference type="AlphaFoldDB" id="A0A2G9H876"/>
<name>A0A2G9H876_9LAMI</name>
<dbReference type="InterPro" id="IPR012337">
    <property type="entry name" value="RNaseH-like_sf"/>
</dbReference>
<dbReference type="OrthoDB" id="101614at2759"/>
<accession>A0A2G9H876</accession>
<dbReference type="PANTHER" id="PTHR48475:SF1">
    <property type="entry name" value="RNASE H TYPE-1 DOMAIN-CONTAINING PROTEIN"/>
    <property type="match status" value="1"/>
</dbReference>
<keyword evidence="3" id="KW-1185">Reference proteome</keyword>
<protein>
    <submittedName>
        <fullName evidence="2">Ribonuclease H</fullName>
        <ecNumber evidence="2">3.1.26.4</ecNumber>
    </submittedName>
</protein>
<evidence type="ECO:0000313" key="2">
    <source>
        <dbReference type="EMBL" id="PIN13721.1"/>
    </source>
</evidence>
<dbReference type="SUPFAM" id="SSF53098">
    <property type="entry name" value="Ribonuclease H-like"/>
    <property type="match status" value="2"/>
</dbReference>
<keyword evidence="2" id="KW-0378">Hydrolase</keyword>
<dbReference type="Pfam" id="PF13456">
    <property type="entry name" value="RVT_3"/>
    <property type="match status" value="1"/>
</dbReference>
<dbReference type="EMBL" id="NKXS01002422">
    <property type="protein sequence ID" value="PIN13721.1"/>
    <property type="molecule type" value="Genomic_DNA"/>
</dbReference>
<feature type="domain" description="RNase H type-1" evidence="1">
    <location>
        <begin position="1"/>
        <end position="124"/>
    </location>
</feature>
<reference evidence="3" key="1">
    <citation type="journal article" date="2018" name="Gigascience">
        <title>Genome assembly of the Pink Ipe (Handroanthus impetiginosus, Bignoniaceae), a highly valued, ecologically keystone Neotropical timber forest tree.</title>
        <authorList>
            <person name="Silva-Junior O.B."/>
            <person name="Grattapaglia D."/>
            <person name="Novaes E."/>
            <person name="Collevatti R.G."/>
        </authorList>
    </citation>
    <scope>NUCLEOTIDE SEQUENCE [LARGE SCALE GENOMIC DNA]</scope>
    <source>
        <strain evidence="3">cv. UFG-1</strain>
    </source>
</reference>
<proteinExistence type="predicted"/>
<dbReference type="CDD" id="cd09279">
    <property type="entry name" value="RNase_HI_like"/>
    <property type="match status" value="1"/>
</dbReference>
<dbReference type="STRING" id="429701.A0A2G9H876"/>
<dbReference type="GO" id="GO:0004523">
    <property type="term" value="F:RNA-DNA hybrid ribonuclease activity"/>
    <property type="evidence" value="ECO:0007669"/>
    <property type="project" value="UniProtKB-EC"/>
</dbReference>
<dbReference type="GO" id="GO:0003676">
    <property type="term" value="F:nucleic acid binding"/>
    <property type="evidence" value="ECO:0007669"/>
    <property type="project" value="InterPro"/>
</dbReference>
<comment type="caution">
    <text evidence="2">The sequence shown here is derived from an EMBL/GenBank/DDBJ whole genome shotgun (WGS) entry which is preliminary data.</text>
</comment>
<evidence type="ECO:0000259" key="1">
    <source>
        <dbReference type="PROSITE" id="PS50879"/>
    </source>
</evidence>
<organism evidence="2 3">
    <name type="scientific">Handroanthus impetiginosus</name>
    <dbReference type="NCBI Taxonomy" id="429701"/>
    <lineage>
        <taxon>Eukaryota</taxon>
        <taxon>Viridiplantae</taxon>
        <taxon>Streptophyta</taxon>
        <taxon>Embryophyta</taxon>
        <taxon>Tracheophyta</taxon>
        <taxon>Spermatophyta</taxon>
        <taxon>Magnoliopsida</taxon>
        <taxon>eudicotyledons</taxon>
        <taxon>Gunneridae</taxon>
        <taxon>Pentapetalae</taxon>
        <taxon>asterids</taxon>
        <taxon>lamiids</taxon>
        <taxon>Lamiales</taxon>
        <taxon>Bignoniaceae</taxon>
        <taxon>Crescentiina</taxon>
        <taxon>Tabebuia alliance</taxon>
        <taxon>Handroanthus</taxon>
    </lineage>
</organism>
<dbReference type="InterPro" id="IPR002156">
    <property type="entry name" value="RNaseH_domain"/>
</dbReference>
<gene>
    <name evidence="2" type="ORF">CDL12_13654</name>
</gene>
<evidence type="ECO:0000313" key="3">
    <source>
        <dbReference type="Proteomes" id="UP000231279"/>
    </source>
</evidence>
<dbReference type="PROSITE" id="PS50879">
    <property type="entry name" value="RNASE_H_1"/>
    <property type="match status" value="1"/>
</dbReference>
<dbReference type="EC" id="3.1.26.4" evidence="2"/>
<dbReference type="InterPro" id="IPR036397">
    <property type="entry name" value="RNaseH_sf"/>
</dbReference>
<dbReference type="Proteomes" id="UP000231279">
    <property type="component" value="Unassembled WGS sequence"/>
</dbReference>
<dbReference type="PANTHER" id="PTHR48475">
    <property type="entry name" value="RIBONUCLEASE H"/>
    <property type="match status" value="1"/>
</dbReference>
<sequence>MFFDGATRSDGARAGVVFVSPEKQVLAYSIVLNKLCSNNDAEYQALIIGLEMAQEMGIEELKVYGDSKLVTNQLLNVYEVKKDDLVPYFQQASGLLRKFEDIVLRHVPRKENRLADALANLATTLALSEREIANAPLCNRWILLALAEFDHEDTNAVSVSVSDDKDWKELLIDYLKEVASWPFDAWDLDVVGPISLKSSCGHAYILAATDYFSKWAEAVPLKEMKKETIVKFIRCNLIFRYEKAKYLRFESIQEGLTVQDNVRLRLEELETLDEKRLEAQQQLECYQAHMTEAFNKKVQLRSFQVGDLVLAIRRPIIITQRMGNKFTSKWNGSYVVKEVYTNSAYKLIDKDGLRIGPIMENF</sequence>
<dbReference type="Gene3D" id="3.30.420.10">
    <property type="entry name" value="Ribonuclease H-like superfamily/Ribonuclease H"/>
    <property type="match status" value="2"/>
</dbReference>